<dbReference type="AlphaFoldDB" id="A0A7X2IIQ6"/>
<reference evidence="1 2" key="1">
    <citation type="submission" date="2019-11" db="EMBL/GenBank/DDBJ databases">
        <title>Novel species isolated from a subtropical stream in China.</title>
        <authorList>
            <person name="Lu H."/>
        </authorList>
    </citation>
    <scope>NUCLEOTIDE SEQUENCE [LARGE SCALE GENOMIC DNA]</scope>
    <source>
        <strain evidence="1 2">FT92W</strain>
    </source>
</reference>
<gene>
    <name evidence="1" type="ORF">GJ700_02335</name>
</gene>
<keyword evidence="2" id="KW-1185">Reference proteome</keyword>
<dbReference type="Proteomes" id="UP000446768">
    <property type="component" value="Unassembled WGS sequence"/>
</dbReference>
<evidence type="ECO:0000313" key="1">
    <source>
        <dbReference type="EMBL" id="MRV70556.1"/>
    </source>
</evidence>
<name>A0A7X2IIQ6_9BURK</name>
<proteinExistence type="predicted"/>
<comment type="caution">
    <text evidence="1">The sequence shown here is derived from an EMBL/GenBank/DDBJ whole genome shotgun (WGS) entry which is preliminary data.</text>
</comment>
<evidence type="ECO:0000313" key="2">
    <source>
        <dbReference type="Proteomes" id="UP000446768"/>
    </source>
</evidence>
<accession>A0A7X2IIQ6</accession>
<dbReference type="EMBL" id="WKJJ01000001">
    <property type="protein sequence ID" value="MRV70556.1"/>
    <property type="molecule type" value="Genomic_DNA"/>
</dbReference>
<sequence>MHQSCRYTLNRITEILTHTEGGLRKRINENRELTLLLQREAPTFIKQFPWVLRWLDSQDSFFIAVESVAPLGADPSDERRNAPRGQ</sequence>
<organism evidence="1 2">
    <name type="scientific">Pseudoduganella rivuli</name>
    <dbReference type="NCBI Taxonomy" id="2666085"/>
    <lineage>
        <taxon>Bacteria</taxon>
        <taxon>Pseudomonadati</taxon>
        <taxon>Pseudomonadota</taxon>
        <taxon>Betaproteobacteria</taxon>
        <taxon>Burkholderiales</taxon>
        <taxon>Oxalobacteraceae</taxon>
        <taxon>Telluria group</taxon>
        <taxon>Pseudoduganella</taxon>
    </lineage>
</organism>
<protein>
    <submittedName>
        <fullName evidence="1">Uncharacterized protein</fullName>
    </submittedName>
</protein>